<dbReference type="EMBL" id="JAKMUS010000007">
    <property type="protein sequence ID" value="MCZ9293975.1"/>
    <property type="molecule type" value="Genomic_DNA"/>
</dbReference>
<dbReference type="Pfam" id="PF04326">
    <property type="entry name" value="SLFN_AlbA_2"/>
    <property type="match status" value="1"/>
</dbReference>
<evidence type="ECO:0000313" key="2">
    <source>
        <dbReference type="EMBL" id="MCZ9293975.1"/>
    </source>
</evidence>
<proteinExistence type="predicted"/>
<protein>
    <submittedName>
        <fullName evidence="2">ATP-binding protein</fullName>
    </submittedName>
</protein>
<keyword evidence="3" id="KW-1185">Reference proteome</keyword>
<keyword evidence="2" id="KW-0547">Nucleotide-binding</keyword>
<gene>
    <name evidence="2" type="ORF">L8U60_05685</name>
</gene>
<feature type="domain" description="Schlafen AlbA-2" evidence="1">
    <location>
        <begin position="31"/>
        <end position="154"/>
    </location>
</feature>
<accession>A0A9X3RJG4</accession>
<sequence length="420" mass="46685">MFTSLHRALGLSAGPITDEMVTQAVAESVPESESLDFKRSLPPKESLAQSDVKKDLAAMANYGGGVLVYGVTDNKSHAGSRLDVGVVDDNYVQAYQRVAYNHVTPPLHNVELIPLGSDDGPRALVVVVPASPQVPHMLIDKDKKFQVPVRHGADTGWLPESEIARLYQQRFATSREQRQMLLDLYGRTSDLTASNGYWAVAVARPTTETVPVPMENQDVSQFVNRLVNQRDNLWGYRRPETPLGAYFSNVYPRRGFRSWRYVLLADETNRPESYLGFHDDGSVSALVNLPVTEENGTAVAAFFIEAFVADFMLAARGMSKRSGSGVYDLRLGIEWEGSEPLRLHRQHEFATFDPLPVSRFVPVDATVDFSDDDVFFDHVEAIGQDCLNQAGIVSLNVIPRGSEHFAQVLEWFPDQPSSEE</sequence>
<comment type="caution">
    <text evidence="2">The sequence shown here is derived from an EMBL/GenBank/DDBJ whole genome shotgun (WGS) entry which is preliminary data.</text>
</comment>
<reference evidence="2" key="1">
    <citation type="submission" date="2022-02" db="EMBL/GenBank/DDBJ databases">
        <title>Corynebacterium sp. from urogenital microbiome.</title>
        <authorList>
            <person name="Cappelli E.A."/>
            <person name="Ribeiro T.G."/>
            <person name="Peixe L."/>
        </authorList>
    </citation>
    <scope>NUCLEOTIDE SEQUENCE</scope>
    <source>
        <strain evidence="2">C8Ua_172</strain>
    </source>
</reference>
<dbReference type="AlphaFoldDB" id="A0A9X3RJG4"/>
<dbReference type="InterPro" id="IPR038461">
    <property type="entry name" value="Schlafen_AlbA_2_dom_sf"/>
</dbReference>
<name>A0A9X3RJG4_9CORY</name>
<dbReference type="RefSeq" id="WP_269965406.1">
    <property type="nucleotide sequence ID" value="NZ_JAKMUS010000007.1"/>
</dbReference>
<evidence type="ECO:0000313" key="3">
    <source>
        <dbReference type="Proteomes" id="UP001146468"/>
    </source>
</evidence>
<keyword evidence="2" id="KW-0067">ATP-binding</keyword>
<dbReference type="InterPro" id="IPR007421">
    <property type="entry name" value="Schlafen_AlbA_2_dom"/>
</dbReference>
<dbReference type="GO" id="GO:0005524">
    <property type="term" value="F:ATP binding"/>
    <property type="evidence" value="ECO:0007669"/>
    <property type="project" value="UniProtKB-KW"/>
</dbReference>
<dbReference type="Gene3D" id="3.30.950.30">
    <property type="entry name" value="Schlafen, AAA domain"/>
    <property type="match status" value="1"/>
</dbReference>
<dbReference type="Proteomes" id="UP001146468">
    <property type="component" value="Unassembled WGS sequence"/>
</dbReference>
<evidence type="ECO:0000259" key="1">
    <source>
        <dbReference type="Pfam" id="PF04326"/>
    </source>
</evidence>
<organism evidence="2 3">
    <name type="scientific">Corynebacterium meitnerae</name>
    <dbReference type="NCBI Taxonomy" id="2913498"/>
    <lineage>
        <taxon>Bacteria</taxon>
        <taxon>Bacillati</taxon>
        <taxon>Actinomycetota</taxon>
        <taxon>Actinomycetes</taxon>
        <taxon>Mycobacteriales</taxon>
        <taxon>Corynebacteriaceae</taxon>
        <taxon>Corynebacterium</taxon>
    </lineage>
</organism>